<dbReference type="SMART" id="SM00046">
    <property type="entry name" value="DAGKc"/>
    <property type="match status" value="1"/>
</dbReference>
<dbReference type="RefSeq" id="WP_092207035.1">
    <property type="nucleotide sequence ID" value="NZ_FOVN01000002.1"/>
</dbReference>
<evidence type="ECO:0000313" key="2">
    <source>
        <dbReference type="EMBL" id="SFN65354.1"/>
    </source>
</evidence>
<dbReference type="GO" id="GO:0019242">
    <property type="term" value="P:methylglyoxal biosynthetic process"/>
    <property type="evidence" value="ECO:0007669"/>
    <property type="project" value="InterPro"/>
</dbReference>
<dbReference type="InterPro" id="IPR045540">
    <property type="entry name" value="YegS/DAGK_C"/>
</dbReference>
<dbReference type="InterPro" id="IPR004363">
    <property type="entry name" value="Methylgl_synth"/>
</dbReference>
<protein>
    <submittedName>
        <fullName evidence="2">Diacylglycerol kinase family enzyme</fullName>
    </submittedName>
</protein>
<dbReference type="PANTHER" id="PTHR30492">
    <property type="entry name" value="METHYLGLYOXAL SYNTHASE"/>
    <property type="match status" value="1"/>
</dbReference>
<dbReference type="InterPro" id="IPR001206">
    <property type="entry name" value="Diacylglycerol_kinase_cat_dom"/>
</dbReference>
<proteinExistence type="predicted"/>
<sequence>MKLLFIVNPISGGLDKDPFLKEAGKICFEYGVDYKFFKTTGKHDEIHLQKLLDAFQPDRVASIGGDGTTLFSAKVLIDTHIPLGIIPFGSANGLAMELSVNTNKKLALIDIITSELIGNLDMILVNNKYHAIHIGDVGVNAQIVEGYDSDENRGMITYAKYFIEQLQKSKPFSIEIEANNETIQTEGVMVAICNGRKYGTGVPVNIHGNPMDGKFEIVIISKMEVKSILKAGLSKFDETFFDSENSHIIKTEDAEIRFNKKRLLQLDGEVIGEFKDLQVKILPGAIKLITTSKNVYV</sequence>
<dbReference type="SUPFAM" id="SSF111331">
    <property type="entry name" value="NAD kinase/diacylglycerol kinase-like"/>
    <property type="match status" value="1"/>
</dbReference>
<dbReference type="InterPro" id="IPR016064">
    <property type="entry name" value="NAD/diacylglycerol_kinase_sf"/>
</dbReference>
<accession>A0A1I5ASD6</accession>
<keyword evidence="3" id="KW-1185">Reference proteome</keyword>
<dbReference type="Gene3D" id="2.60.200.40">
    <property type="match status" value="1"/>
</dbReference>
<dbReference type="AlphaFoldDB" id="A0A1I5ASD6"/>
<dbReference type="EMBL" id="FOVN01000002">
    <property type="protein sequence ID" value="SFN65354.1"/>
    <property type="molecule type" value="Genomic_DNA"/>
</dbReference>
<dbReference type="OrthoDB" id="9786026at2"/>
<dbReference type="Gene3D" id="3.40.50.10330">
    <property type="entry name" value="Probable inorganic polyphosphate/atp-NAD kinase, domain 1"/>
    <property type="match status" value="1"/>
</dbReference>
<dbReference type="STRING" id="649333.SAMN04487989_102252"/>
<dbReference type="Pfam" id="PF00781">
    <property type="entry name" value="DAGK_cat"/>
    <property type="match status" value="1"/>
</dbReference>
<dbReference type="GO" id="GO:0016301">
    <property type="term" value="F:kinase activity"/>
    <property type="evidence" value="ECO:0007669"/>
    <property type="project" value="UniProtKB-KW"/>
</dbReference>
<keyword evidence="2" id="KW-0808">Transferase</keyword>
<evidence type="ECO:0000259" key="1">
    <source>
        <dbReference type="PROSITE" id="PS50146"/>
    </source>
</evidence>
<keyword evidence="2" id="KW-0418">Kinase</keyword>
<dbReference type="GO" id="GO:0005829">
    <property type="term" value="C:cytosol"/>
    <property type="evidence" value="ECO:0007669"/>
    <property type="project" value="TreeGrafter"/>
</dbReference>
<dbReference type="PROSITE" id="PS50146">
    <property type="entry name" value="DAGK"/>
    <property type="match status" value="1"/>
</dbReference>
<dbReference type="Proteomes" id="UP000198705">
    <property type="component" value="Unassembled WGS sequence"/>
</dbReference>
<dbReference type="PANTHER" id="PTHR30492:SF0">
    <property type="entry name" value="METHYLGLYOXAL SYNTHASE"/>
    <property type="match status" value="1"/>
</dbReference>
<dbReference type="GO" id="GO:0008929">
    <property type="term" value="F:methylglyoxal synthase activity"/>
    <property type="evidence" value="ECO:0007669"/>
    <property type="project" value="InterPro"/>
</dbReference>
<dbReference type="Pfam" id="PF19279">
    <property type="entry name" value="YegS_C"/>
    <property type="match status" value="1"/>
</dbReference>
<gene>
    <name evidence="2" type="ORF">SAMN04487989_102252</name>
</gene>
<dbReference type="InterPro" id="IPR017438">
    <property type="entry name" value="ATP-NAD_kinase_N"/>
</dbReference>
<reference evidence="3" key="1">
    <citation type="submission" date="2016-10" db="EMBL/GenBank/DDBJ databases">
        <authorList>
            <person name="Varghese N."/>
            <person name="Submissions S."/>
        </authorList>
    </citation>
    <scope>NUCLEOTIDE SEQUENCE [LARGE SCALE GENOMIC DNA]</scope>
    <source>
        <strain evidence="3">DSM 23925</strain>
    </source>
</reference>
<name>A0A1I5ASD6_9FLAO</name>
<evidence type="ECO:0000313" key="3">
    <source>
        <dbReference type="Proteomes" id="UP000198705"/>
    </source>
</evidence>
<organism evidence="2 3">
    <name type="scientific">Bizionia echini</name>
    <dbReference type="NCBI Taxonomy" id="649333"/>
    <lineage>
        <taxon>Bacteria</taxon>
        <taxon>Pseudomonadati</taxon>
        <taxon>Bacteroidota</taxon>
        <taxon>Flavobacteriia</taxon>
        <taxon>Flavobacteriales</taxon>
        <taxon>Flavobacteriaceae</taxon>
        <taxon>Bizionia</taxon>
    </lineage>
</organism>
<feature type="domain" description="DAGKc" evidence="1">
    <location>
        <begin position="1"/>
        <end position="129"/>
    </location>
</feature>